<protein>
    <submittedName>
        <fullName evidence="3">Gag protein</fullName>
    </submittedName>
</protein>
<sequence length="139" mass="16267">LINSRCIVLSASFTKTRAKRTNLEIMQMGSLKLWEQNKLRRKVKNWMTETLLVQMQIQNGKSIWEPQGGYLLEENDGQALPRGVGRTLGHKARVWLRQWVRYNRQIVMIQRGNFRGQRTIKCFNCGKEGHLARNCKAPR</sequence>
<dbReference type="EMBL" id="AY539591">
    <property type="protein sequence ID" value="AAT10008.1"/>
    <property type="molecule type" value="Genomic_DNA"/>
</dbReference>
<proteinExistence type="predicted"/>
<feature type="non-terminal residue" evidence="3">
    <location>
        <position position="139"/>
    </location>
</feature>
<reference evidence="3" key="1">
    <citation type="journal article" date="2004" name="J. Acquir. Immune Defic. Syndr. Hum. Retrovirol.">
        <title>Genetic Diversity of HIV Type 1 in Rural Eastern Cameroon.</title>
        <authorList>
            <person name="Ndembi N."/>
            <person name="Takehisa J."/>
            <person name="Zekeng L."/>
            <person name="Kobayashi E."/>
            <person name="Ngansop C."/>
            <person name="Songok E.M."/>
            <person name="Kageyama S."/>
            <person name="Takemura T."/>
            <person name="Ido E."/>
            <person name="Hayami M."/>
            <person name="Kaptue L."/>
            <person name="Ichimura H."/>
        </authorList>
    </citation>
    <scope>NUCLEOTIDE SEQUENCE</scope>
    <source>
        <strain evidence="3">01CM2222</strain>
    </source>
</reference>
<dbReference type="PROSITE" id="PS50158">
    <property type="entry name" value="ZF_CCHC"/>
    <property type="match status" value="1"/>
</dbReference>
<dbReference type="GO" id="GO:0003676">
    <property type="term" value="F:nucleic acid binding"/>
    <property type="evidence" value="ECO:0007669"/>
    <property type="project" value="InterPro"/>
</dbReference>
<dbReference type="Gene3D" id="4.10.60.10">
    <property type="entry name" value="Zinc finger, CCHC-type"/>
    <property type="match status" value="1"/>
</dbReference>
<name>Q699E5_HV1</name>
<dbReference type="InterPro" id="IPR001878">
    <property type="entry name" value="Znf_CCHC"/>
</dbReference>
<accession>Q699E5</accession>
<dbReference type="SUPFAM" id="SSF57756">
    <property type="entry name" value="Retrovirus zinc finger-like domains"/>
    <property type="match status" value="1"/>
</dbReference>
<feature type="non-terminal residue" evidence="3">
    <location>
        <position position="1"/>
    </location>
</feature>
<evidence type="ECO:0000256" key="1">
    <source>
        <dbReference type="PROSITE-ProRule" id="PRU00047"/>
    </source>
</evidence>
<organism evidence="3">
    <name type="scientific">Human immunodeficiency virus type 1</name>
    <name type="common">HIV-1</name>
    <dbReference type="NCBI Taxonomy" id="11676"/>
    <lineage>
        <taxon>Viruses</taxon>
        <taxon>Riboviria</taxon>
        <taxon>Pararnavirae</taxon>
        <taxon>Artverviricota</taxon>
        <taxon>Revtraviricetes</taxon>
        <taxon>Ortervirales</taxon>
        <taxon>Retroviridae</taxon>
        <taxon>Orthoretrovirinae</taxon>
        <taxon>Lentivirus</taxon>
        <taxon>Lentivirus humimdef1</taxon>
    </lineage>
</organism>
<dbReference type="GO" id="GO:0008270">
    <property type="term" value="F:zinc ion binding"/>
    <property type="evidence" value="ECO:0007669"/>
    <property type="project" value="UniProtKB-KW"/>
</dbReference>
<dbReference type="Pfam" id="PF00098">
    <property type="entry name" value="zf-CCHC"/>
    <property type="match status" value="1"/>
</dbReference>
<dbReference type="InterPro" id="IPR036875">
    <property type="entry name" value="Znf_CCHC_sf"/>
</dbReference>
<dbReference type="SMART" id="SM00343">
    <property type="entry name" value="ZnF_C2HC"/>
    <property type="match status" value="1"/>
</dbReference>
<organismHost>
    <name type="scientific">Homo sapiens</name>
    <name type="common">Human</name>
    <dbReference type="NCBI Taxonomy" id="9606"/>
</organismHost>
<evidence type="ECO:0000259" key="2">
    <source>
        <dbReference type="PROSITE" id="PS50158"/>
    </source>
</evidence>
<keyword evidence="1" id="KW-0479">Metal-binding</keyword>
<keyword evidence="1" id="KW-0863">Zinc-finger</keyword>
<gene>
    <name evidence="3" type="primary">gag</name>
</gene>
<evidence type="ECO:0000313" key="3">
    <source>
        <dbReference type="EMBL" id="AAT10008.1"/>
    </source>
</evidence>
<feature type="domain" description="CCHC-type" evidence="2">
    <location>
        <begin position="121"/>
        <end position="136"/>
    </location>
</feature>
<keyword evidence="1" id="KW-0862">Zinc</keyword>